<dbReference type="InterPro" id="IPR050764">
    <property type="entry name" value="CbbQ/NirQ/NorQ/GpvN"/>
</dbReference>
<dbReference type="OrthoDB" id="9783370at2"/>
<gene>
    <name evidence="2" type="ORF">SAMN05192532_102166</name>
</gene>
<dbReference type="GO" id="GO:0005524">
    <property type="term" value="F:ATP binding"/>
    <property type="evidence" value="ECO:0007669"/>
    <property type="project" value="InterPro"/>
</dbReference>
<dbReference type="GO" id="GO:0016887">
    <property type="term" value="F:ATP hydrolysis activity"/>
    <property type="evidence" value="ECO:0007669"/>
    <property type="project" value="InterPro"/>
</dbReference>
<dbReference type="SUPFAM" id="SSF52540">
    <property type="entry name" value="P-loop containing nucleoside triphosphate hydrolases"/>
    <property type="match status" value="1"/>
</dbReference>
<protein>
    <submittedName>
        <fullName evidence="2">MoxR-like ATPase</fullName>
    </submittedName>
</protein>
<dbReference type="Pfam" id="PF07728">
    <property type="entry name" value="AAA_5"/>
    <property type="match status" value="1"/>
</dbReference>
<dbReference type="RefSeq" id="WP_091658338.1">
    <property type="nucleotide sequence ID" value="NZ_FONT01000002.1"/>
</dbReference>
<dbReference type="STRING" id="930128.SAMN05192532_102166"/>
<dbReference type="InterPro" id="IPR003593">
    <property type="entry name" value="AAA+_ATPase"/>
</dbReference>
<evidence type="ECO:0000313" key="2">
    <source>
        <dbReference type="EMBL" id="SFE52754.1"/>
    </source>
</evidence>
<proteinExistence type="predicted"/>
<sequence>MSIQDGIRSIEEEFDQHGYITDHAVAISLHLVKTLQKPLLIEGPAGVGKTELAKVLARSLNTKLIRLQCYEGLDAAHAMYEWNYAKQMLHIQMRNGTNADPTQIKEEIFSEDFLLTRPLLQALKEEKAPVLLIDEIDRADEEFEAFLLEMLAEFQISIPELGTIRANERPYIILTSNRTRELSDALRRRCLYQWVDYPDFEKETAMIKKRFPDISAKLADQIAAFMQKLRTLPLAKIPGGAESLDWAESLLYLHVNELDKEIVTETLGCFIKGKEDWKTVEAVLEEEELLHP</sequence>
<feature type="domain" description="AAA+ ATPase" evidence="1">
    <location>
        <begin position="35"/>
        <end position="196"/>
    </location>
</feature>
<dbReference type="PANTHER" id="PTHR42759:SF1">
    <property type="entry name" value="MAGNESIUM-CHELATASE SUBUNIT CHLD"/>
    <property type="match status" value="1"/>
</dbReference>
<accession>A0A1I2B9B2</accession>
<dbReference type="Proteomes" id="UP000199516">
    <property type="component" value="Unassembled WGS sequence"/>
</dbReference>
<name>A0A1I2B9B2_9BACI</name>
<dbReference type="CDD" id="cd00009">
    <property type="entry name" value="AAA"/>
    <property type="match status" value="1"/>
</dbReference>
<organism evidence="2 3">
    <name type="scientific">Alteribacillus iranensis</name>
    <dbReference type="NCBI Taxonomy" id="930128"/>
    <lineage>
        <taxon>Bacteria</taxon>
        <taxon>Bacillati</taxon>
        <taxon>Bacillota</taxon>
        <taxon>Bacilli</taxon>
        <taxon>Bacillales</taxon>
        <taxon>Bacillaceae</taxon>
        <taxon>Alteribacillus</taxon>
    </lineage>
</organism>
<dbReference type="AlphaFoldDB" id="A0A1I2B9B2"/>
<reference evidence="2 3" key="1">
    <citation type="submission" date="2016-10" db="EMBL/GenBank/DDBJ databases">
        <authorList>
            <person name="de Groot N.N."/>
        </authorList>
    </citation>
    <scope>NUCLEOTIDE SEQUENCE [LARGE SCALE GENOMIC DNA]</scope>
    <source>
        <strain evidence="2 3">DSM 23995</strain>
    </source>
</reference>
<keyword evidence="3" id="KW-1185">Reference proteome</keyword>
<dbReference type="InterPro" id="IPR011704">
    <property type="entry name" value="ATPase_dyneun-rel_AAA"/>
</dbReference>
<dbReference type="EMBL" id="FONT01000002">
    <property type="protein sequence ID" value="SFE52754.1"/>
    <property type="molecule type" value="Genomic_DNA"/>
</dbReference>
<evidence type="ECO:0000313" key="3">
    <source>
        <dbReference type="Proteomes" id="UP000199516"/>
    </source>
</evidence>
<dbReference type="InterPro" id="IPR027417">
    <property type="entry name" value="P-loop_NTPase"/>
</dbReference>
<dbReference type="Gene3D" id="3.40.50.300">
    <property type="entry name" value="P-loop containing nucleotide triphosphate hydrolases"/>
    <property type="match status" value="1"/>
</dbReference>
<dbReference type="SMART" id="SM00382">
    <property type="entry name" value="AAA"/>
    <property type="match status" value="1"/>
</dbReference>
<dbReference type="PANTHER" id="PTHR42759">
    <property type="entry name" value="MOXR FAMILY PROTEIN"/>
    <property type="match status" value="1"/>
</dbReference>
<evidence type="ECO:0000259" key="1">
    <source>
        <dbReference type="SMART" id="SM00382"/>
    </source>
</evidence>